<dbReference type="AlphaFoldDB" id="A0A0B2Q4B4"/>
<feature type="non-terminal residue" evidence="1">
    <location>
        <position position="62"/>
    </location>
</feature>
<evidence type="ECO:0008006" key="2">
    <source>
        <dbReference type="Google" id="ProtNLM"/>
    </source>
</evidence>
<dbReference type="CDD" id="cd09272">
    <property type="entry name" value="RNase_HI_RT_Ty1"/>
    <property type="match status" value="1"/>
</dbReference>
<name>A0A0B2Q4B4_GLYSO</name>
<gene>
    <name evidence="1" type="ORF">glysoja_049335</name>
</gene>
<evidence type="ECO:0000313" key="1">
    <source>
        <dbReference type="EMBL" id="KHN14844.1"/>
    </source>
</evidence>
<reference evidence="1" key="1">
    <citation type="submission" date="2014-07" db="EMBL/GenBank/DDBJ databases">
        <title>Identification of a novel salt tolerance gene in wild soybean by whole-genome sequencing.</title>
        <authorList>
            <person name="Lam H.-M."/>
            <person name="Qi X."/>
            <person name="Li M.-W."/>
            <person name="Liu X."/>
            <person name="Xie M."/>
            <person name="Ni M."/>
            <person name="Xu X."/>
        </authorList>
    </citation>
    <scope>NUCLEOTIDE SEQUENCE [LARGE SCALE GENOMIC DNA]</scope>
    <source>
        <tissue evidence="1">Root</tissue>
    </source>
</reference>
<proteinExistence type="predicted"/>
<dbReference type="EMBL" id="KN661473">
    <property type="protein sequence ID" value="KHN14844.1"/>
    <property type="molecule type" value="Genomic_DNA"/>
</dbReference>
<dbReference type="Proteomes" id="UP000053555">
    <property type="component" value="Unassembled WGS sequence"/>
</dbReference>
<protein>
    <recommendedName>
        <fullName evidence="2">Copia protein</fullName>
    </recommendedName>
</protein>
<accession>A0A0B2Q4B4</accession>
<organism evidence="1">
    <name type="scientific">Glycine soja</name>
    <name type="common">Wild soybean</name>
    <dbReference type="NCBI Taxonomy" id="3848"/>
    <lineage>
        <taxon>Eukaryota</taxon>
        <taxon>Viridiplantae</taxon>
        <taxon>Streptophyta</taxon>
        <taxon>Embryophyta</taxon>
        <taxon>Tracheophyta</taxon>
        <taxon>Spermatophyta</taxon>
        <taxon>Magnoliopsida</taxon>
        <taxon>eudicotyledons</taxon>
        <taxon>Gunneridae</taxon>
        <taxon>Pentapetalae</taxon>
        <taxon>rosids</taxon>
        <taxon>fabids</taxon>
        <taxon>Fabales</taxon>
        <taxon>Fabaceae</taxon>
        <taxon>Papilionoideae</taxon>
        <taxon>50 kb inversion clade</taxon>
        <taxon>NPAAA clade</taxon>
        <taxon>indigoferoid/millettioid clade</taxon>
        <taxon>Phaseoleae</taxon>
        <taxon>Glycine</taxon>
        <taxon>Glycine subgen. Soja</taxon>
    </lineage>
</organism>
<feature type="non-terminal residue" evidence="1">
    <location>
        <position position="1"/>
    </location>
</feature>
<sequence length="62" mass="7172">HIDANPVFHERTKHFEIDCHLVREKMQKGIVKLLPVTSTNQLANIYTKASLLGAFQFMYSKL</sequence>